<dbReference type="InterPro" id="IPR039127">
    <property type="entry name" value="Trm112"/>
</dbReference>
<evidence type="ECO:0000256" key="7">
    <source>
        <dbReference type="ARBA" id="ARBA00083044"/>
    </source>
</evidence>
<dbReference type="InterPro" id="IPR005651">
    <property type="entry name" value="Trm112-like"/>
</dbReference>
<gene>
    <name evidence="8" type="ORF">DIURU_001836</name>
</gene>
<evidence type="ECO:0000256" key="6">
    <source>
        <dbReference type="ARBA" id="ARBA00069342"/>
    </source>
</evidence>
<dbReference type="GeneID" id="54780489"/>
<dbReference type="OMA" id="NMLTSKC"/>
<dbReference type="GO" id="GO:0005737">
    <property type="term" value="C:cytoplasm"/>
    <property type="evidence" value="ECO:0007669"/>
    <property type="project" value="UniProtKB-SubCell"/>
</dbReference>
<comment type="caution">
    <text evidence="8">The sequence shown here is derived from an EMBL/GenBank/DDBJ whole genome shotgun (WGS) entry which is preliminary data.</text>
</comment>
<dbReference type="GO" id="GO:0005634">
    <property type="term" value="C:nucleus"/>
    <property type="evidence" value="ECO:0007669"/>
    <property type="project" value="UniProtKB-SubCell"/>
</dbReference>
<evidence type="ECO:0000313" key="8">
    <source>
        <dbReference type="EMBL" id="KAA8904760.1"/>
    </source>
</evidence>
<dbReference type="VEuPathDB" id="FungiDB:DIURU_001836"/>
<dbReference type="GO" id="GO:0046982">
    <property type="term" value="F:protein heterodimerization activity"/>
    <property type="evidence" value="ECO:0007669"/>
    <property type="project" value="InterPro"/>
</dbReference>
<keyword evidence="4" id="KW-0963">Cytoplasm</keyword>
<dbReference type="PANTHER" id="PTHR12773">
    <property type="entry name" value="UPF0315 PROTEIN-RELATED"/>
    <property type="match status" value="1"/>
</dbReference>
<dbReference type="Gene3D" id="2.20.25.10">
    <property type="match status" value="1"/>
</dbReference>
<dbReference type="EMBL" id="SWFT01000053">
    <property type="protein sequence ID" value="KAA8904760.1"/>
    <property type="molecule type" value="Genomic_DNA"/>
</dbReference>
<evidence type="ECO:0000256" key="5">
    <source>
        <dbReference type="ARBA" id="ARBA00023242"/>
    </source>
</evidence>
<name>A0A642USZ6_DIURU</name>
<dbReference type="GO" id="GO:0070476">
    <property type="term" value="P:rRNA (guanine-N7)-methylation"/>
    <property type="evidence" value="ECO:0007669"/>
    <property type="project" value="TreeGrafter"/>
</dbReference>
<evidence type="ECO:0000256" key="2">
    <source>
        <dbReference type="ARBA" id="ARBA00004496"/>
    </source>
</evidence>
<accession>A0A642USZ6</accession>
<keyword evidence="5" id="KW-0539">Nucleus</keyword>
<comment type="subcellular location">
    <subcellularLocation>
        <location evidence="2">Cytoplasm</location>
    </subcellularLocation>
    <subcellularLocation>
        <location evidence="1">Nucleus</location>
    </subcellularLocation>
</comment>
<protein>
    <recommendedName>
        <fullName evidence="6">Multifunctional methyltransferase subunit trm112</fullName>
    </recommendedName>
    <alternativeName>
        <fullName evidence="7">eRF1 methyltransferase subunit trm112</fullName>
    </alternativeName>
</protein>
<evidence type="ECO:0000313" key="9">
    <source>
        <dbReference type="Proteomes" id="UP000449547"/>
    </source>
</evidence>
<organism evidence="8 9">
    <name type="scientific">Diutina rugosa</name>
    <name type="common">Yeast</name>
    <name type="synonym">Candida rugosa</name>
    <dbReference type="NCBI Taxonomy" id="5481"/>
    <lineage>
        <taxon>Eukaryota</taxon>
        <taxon>Fungi</taxon>
        <taxon>Dikarya</taxon>
        <taxon>Ascomycota</taxon>
        <taxon>Saccharomycotina</taxon>
        <taxon>Pichiomycetes</taxon>
        <taxon>Debaryomycetaceae</taxon>
        <taxon>Diutina</taxon>
    </lineage>
</organism>
<evidence type="ECO:0000256" key="4">
    <source>
        <dbReference type="ARBA" id="ARBA00022490"/>
    </source>
</evidence>
<dbReference type="OrthoDB" id="2187549at2759"/>
<comment type="similarity">
    <text evidence="3">Belongs to the TRM112 family.</text>
</comment>
<dbReference type="GO" id="GO:0030488">
    <property type="term" value="P:tRNA methylation"/>
    <property type="evidence" value="ECO:0007669"/>
    <property type="project" value="TreeGrafter"/>
</dbReference>
<evidence type="ECO:0000256" key="1">
    <source>
        <dbReference type="ARBA" id="ARBA00004123"/>
    </source>
</evidence>
<reference evidence="8 9" key="1">
    <citation type="submission" date="2019-07" db="EMBL/GenBank/DDBJ databases">
        <title>Genome assembly of two rare yeast pathogens: Diutina rugosa and Trichomonascus ciferrii.</title>
        <authorList>
            <person name="Mixao V."/>
            <person name="Saus E."/>
            <person name="Hansen A."/>
            <person name="Lass-Flor C."/>
            <person name="Gabaldon T."/>
        </authorList>
    </citation>
    <scope>NUCLEOTIDE SEQUENCE [LARGE SCALE GENOMIC DNA]</scope>
    <source>
        <strain evidence="8 9">CBS 613</strain>
    </source>
</reference>
<dbReference type="AlphaFoldDB" id="A0A642USZ6"/>
<dbReference type="RefSeq" id="XP_034013370.1">
    <property type="nucleotide sequence ID" value="XM_034154423.1"/>
</dbReference>
<dbReference type="FunFam" id="2.20.25.10:FF:000021">
    <property type="entry name" value="Multifunctional methyltransferase subunit trm112"/>
    <property type="match status" value="1"/>
</dbReference>
<sequence>MKFLTTNFVKCAVRGCQSSDAAFPLSYSDCQMVQQEVDYNPEFICHMLERLDWDAVVEVARQLGNSSLPASKPEGLDPIMEDDQAVLKDLHTLLVETQIIEGKMECRSCHHVYYIKNSIPNFLLPPHLAN</sequence>
<dbReference type="CDD" id="cd21089">
    <property type="entry name" value="Trm112-like"/>
    <property type="match status" value="1"/>
</dbReference>
<proteinExistence type="inferred from homology"/>
<keyword evidence="9" id="KW-1185">Reference proteome</keyword>
<dbReference type="Pfam" id="PF03966">
    <property type="entry name" value="Trm112p"/>
    <property type="match status" value="1"/>
</dbReference>
<evidence type="ECO:0000256" key="3">
    <source>
        <dbReference type="ARBA" id="ARBA00007980"/>
    </source>
</evidence>
<dbReference type="Proteomes" id="UP000449547">
    <property type="component" value="Unassembled WGS sequence"/>
</dbReference>
<dbReference type="PANTHER" id="PTHR12773:SF0">
    <property type="entry name" value="MULTIFUNCTIONAL METHYLTRANSFERASE SUBUNIT TRM112-LIKE PROTEIN"/>
    <property type="match status" value="1"/>
</dbReference>